<accession>A0A9Q1HEM4</accession>
<dbReference type="InterPro" id="IPR041362">
    <property type="entry name" value="TIG2_plexin"/>
</dbReference>
<comment type="subcellular location">
    <subcellularLocation>
        <location evidence="1">Cell membrane</location>
        <topology evidence="1">Single-pass type I membrane protein</topology>
    </subcellularLocation>
</comment>
<keyword evidence="3" id="KW-1003">Cell membrane</keyword>
<dbReference type="Pfam" id="PF01833">
    <property type="entry name" value="TIG"/>
    <property type="match status" value="4"/>
</dbReference>
<dbReference type="SMART" id="SM00630">
    <property type="entry name" value="Sema"/>
    <property type="match status" value="1"/>
</dbReference>
<proteinExistence type="inferred from homology"/>
<dbReference type="GO" id="GO:0017154">
    <property type="term" value="F:semaphorin receptor activity"/>
    <property type="evidence" value="ECO:0007669"/>
    <property type="project" value="InterPro"/>
</dbReference>
<evidence type="ECO:0000256" key="14">
    <source>
        <dbReference type="SAM" id="Phobius"/>
    </source>
</evidence>
<dbReference type="InterPro" id="IPR001627">
    <property type="entry name" value="Semap_dom"/>
</dbReference>
<dbReference type="SUPFAM" id="SSF101912">
    <property type="entry name" value="Sema domain"/>
    <property type="match status" value="1"/>
</dbReference>
<evidence type="ECO:0000256" key="4">
    <source>
        <dbReference type="ARBA" id="ARBA00022692"/>
    </source>
</evidence>
<evidence type="ECO:0000256" key="9">
    <source>
        <dbReference type="ARBA" id="ARBA00023157"/>
    </source>
</evidence>
<dbReference type="InterPro" id="IPR046800">
    <property type="entry name" value="Plexin_RBD"/>
</dbReference>
<dbReference type="InterPro" id="IPR016201">
    <property type="entry name" value="PSI"/>
</dbReference>
<keyword evidence="18" id="KW-1185">Reference proteome</keyword>
<dbReference type="EMBL" id="JAIZAY010000002">
    <property type="protein sequence ID" value="KAJ8046782.1"/>
    <property type="molecule type" value="Genomic_DNA"/>
</dbReference>
<dbReference type="GO" id="GO:0030334">
    <property type="term" value="P:regulation of cell migration"/>
    <property type="evidence" value="ECO:0007669"/>
    <property type="project" value="TreeGrafter"/>
</dbReference>
<keyword evidence="9" id="KW-1015">Disulfide bond</keyword>
<comment type="similarity">
    <text evidence="2">Belongs to the plexin family.</text>
</comment>
<evidence type="ECO:0000256" key="12">
    <source>
        <dbReference type="SAM" id="Coils"/>
    </source>
</evidence>
<evidence type="ECO:0000256" key="11">
    <source>
        <dbReference type="PROSITE-ProRule" id="PRU00352"/>
    </source>
</evidence>
<dbReference type="Pfam" id="PF17960">
    <property type="entry name" value="TIG_plexin"/>
    <property type="match status" value="1"/>
</dbReference>
<feature type="chain" id="PRO_5040470225" evidence="15">
    <location>
        <begin position="33"/>
        <end position="1921"/>
    </location>
</feature>
<dbReference type="SUPFAM" id="SSF81296">
    <property type="entry name" value="E set domains"/>
    <property type="match status" value="3"/>
</dbReference>
<dbReference type="InterPro" id="IPR002909">
    <property type="entry name" value="IPT_dom"/>
</dbReference>
<keyword evidence="8 14" id="KW-0472">Membrane</keyword>
<dbReference type="SUPFAM" id="SSF103575">
    <property type="entry name" value="Plexin repeat"/>
    <property type="match status" value="2"/>
</dbReference>
<keyword evidence="6" id="KW-0677">Repeat</keyword>
<dbReference type="InterPro" id="IPR036352">
    <property type="entry name" value="Semap_dom_sf"/>
</dbReference>
<evidence type="ECO:0000256" key="1">
    <source>
        <dbReference type="ARBA" id="ARBA00004251"/>
    </source>
</evidence>
<keyword evidence="12" id="KW-0175">Coiled coil</keyword>
<evidence type="ECO:0000256" key="10">
    <source>
        <dbReference type="ARBA" id="ARBA00023180"/>
    </source>
</evidence>
<dbReference type="PROSITE" id="PS51004">
    <property type="entry name" value="SEMA"/>
    <property type="match status" value="1"/>
</dbReference>
<dbReference type="InterPro" id="IPR031148">
    <property type="entry name" value="Plexin"/>
</dbReference>
<dbReference type="Gene3D" id="3.10.20.90">
    <property type="entry name" value="Phosphatidylinositol 3-kinase Catalytic Subunit, Chain A, domain 1"/>
    <property type="match status" value="1"/>
</dbReference>
<feature type="domain" description="Sema" evidence="16">
    <location>
        <begin position="25"/>
        <end position="510"/>
    </location>
</feature>
<dbReference type="OrthoDB" id="125363at2759"/>
<evidence type="ECO:0000256" key="5">
    <source>
        <dbReference type="ARBA" id="ARBA00022729"/>
    </source>
</evidence>
<comment type="caution">
    <text evidence="11">Lacks conserved residue(s) required for the propagation of feature annotation.</text>
</comment>
<evidence type="ECO:0000256" key="8">
    <source>
        <dbReference type="ARBA" id="ARBA00023136"/>
    </source>
</evidence>
<feature type="region of interest" description="Disordered" evidence="13">
    <location>
        <begin position="80"/>
        <end position="100"/>
    </location>
</feature>
<keyword evidence="4 14" id="KW-0812">Transmembrane</keyword>
<dbReference type="Pfam" id="PF20170">
    <property type="entry name" value="Plexin_RBD"/>
    <property type="match status" value="1"/>
</dbReference>
<dbReference type="Gene3D" id="2.60.40.10">
    <property type="entry name" value="Immunoglobulins"/>
    <property type="match status" value="5"/>
</dbReference>
<keyword evidence="10" id="KW-0325">Glycoprotein</keyword>
<evidence type="ECO:0000313" key="18">
    <source>
        <dbReference type="Proteomes" id="UP001152320"/>
    </source>
</evidence>
<dbReference type="InterPro" id="IPR041019">
    <property type="entry name" value="TIG1_plexin"/>
</dbReference>
<dbReference type="Pfam" id="PF01437">
    <property type="entry name" value="PSI"/>
    <property type="match status" value="1"/>
</dbReference>
<dbReference type="InterPro" id="IPR014756">
    <property type="entry name" value="Ig_E-set"/>
</dbReference>
<dbReference type="CDD" id="cd11236">
    <property type="entry name" value="Sema_plexin_like"/>
    <property type="match status" value="1"/>
</dbReference>
<dbReference type="SUPFAM" id="SSF48350">
    <property type="entry name" value="GTPase activation domain, GAP"/>
    <property type="match status" value="1"/>
</dbReference>
<evidence type="ECO:0000256" key="7">
    <source>
        <dbReference type="ARBA" id="ARBA00022989"/>
    </source>
</evidence>
<dbReference type="Pfam" id="PF18020">
    <property type="entry name" value="TIG_2"/>
    <property type="match status" value="1"/>
</dbReference>
<keyword evidence="7 14" id="KW-1133">Transmembrane helix</keyword>
<dbReference type="InterPro" id="IPR013548">
    <property type="entry name" value="Plexin_cytoplasmic_RasGAP_dom"/>
</dbReference>
<feature type="transmembrane region" description="Helical" evidence="14">
    <location>
        <begin position="1266"/>
        <end position="1290"/>
    </location>
</feature>
<feature type="coiled-coil region" evidence="12">
    <location>
        <begin position="1887"/>
        <end position="1914"/>
    </location>
</feature>
<dbReference type="InterPro" id="IPR013783">
    <property type="entry name" value="Ig-like_fold"/>
</dbReference>
<dbReference type="CDD" id="cd12790">
    <property type="entry name" value="RasGAP_plexin_A"/>
    <property type="match status" value="1"/>
</dbReference>
<dbReference type="InterPro" id="IPR002165">
    <property type="entry name" value="Plexin_repeat"/>
</dbReference>
<evidence type="ECO:0000256" key="3">
    <source>
        <dbReference type="ARBA" id="ARBA00022475"/>
    </source>
</evidence>
<dbReference type="SMART" id="SM00429">
    <property type="entry name" value="IPT"/>
    <property type="match status" value="3"/>
</dbReference>
<evidence type="ECO:0000256" key="15">
    <source>
        <dbReference type="SAM" id="SignalP"/>
    </source>
</evidence>
<dbReference type="Pfam" id="PF08337">
    <property type="entry name" value="Plexin_cytopl"/>
    <property type="match status" value="1"/>
</dbReference>
<comment type="caution">
    <text evidence="17">The sequence shown here is derived from an EMBL/GenBank/DDBJ whole genome shotgun (WGS) entry which is preliminary data.</text>
</comment>
<dbReference type="InterPro" id="IPR008936">
    <property type="entry name" value="Rho_GTPase_activation_prot"/>
</dbReference>
<evidence type="ECO:0000256" key="13">
    <source>
        <dbReference type="SAM" id="MobiDB-lite"/>
    </source>
</evidence>
<evidence type="ECO:0000256" key="6">
    <source>
        <dbReference type="ARBA" id="ARBA00022737"/>
    </source>
</evidence>
<evidence type="ECO:0000256" key="2">
    <source>
        <dbReference type="ARBA" id="ARBA00010297"/>
    </source>
</evidence>
<dbReference type="Pfam" id="PF01403">
    <property type="entry name" value="Sema"/>
    <property type="match status" value="1"/>
</dbReference>
<dbReference type="Gene3D" id="1.10.506.10">
    <property type="entry name" value="GTPase Activation - p120gap, domain 1"/>
    <property type="match status" value="1"/>
</dbReference>
<dbReference type="InterPro" id="IPR015943">
    <property type="entry name" value="WD40/YVTN_repeat-like_dom_sf"/>
</dbReference>
<name>A0A9Q1HEM4_HOLLE</name>
<feature type="signal peptide" evidence="15">
    <location>
        <begin position="1"/>
        <end position="32"/>
    </location>
</feature>
<organism evidence="17 18">
    <name type="scientific">Holothuria leucospilota</name>
    <name type="common">Black long sea cucumber</name>
    <name type="synonym">Mertensiothuria leucospilota</name>
    <dbReference type="NCBI Taxonomy" id="206669"/>
    <lineage>
        <taxon>Eukaryota</taxon>
        <taxon>Metazoa</taxon>
        <taxon>Echinodermata</taxon>
        <taxon>Eleutherozoa</taxon>
        <taxon>Echinozoa</taxon>
        <taxon>Holothuroidea</taxon>
        <taxon>Aspidochirotacea</taxon>
        <taxon>Aspidochirotida</taxon>
        <taxon>Holothuriidae</taxon>
        <taxon>Holothuria</taxon>
    </lineage>
</organism>
<evidence type="ECO:0000313" key="17">
    <source>
        <dbReference type="EMBL" id="KAJ8046782.1"/>
    </source>
</evidence>
<dbReference type="PANTHER" id="PTHR22625:SF70">
    <property type="entry name" value="PLEXIN A, ISOFORM A"/>
    <property type="match status" value="1"/>
</dbReference>
<evidence type="ECO:0000259" key="16">
    <source>
        <dbReference type="PROSITE" id="PS51004"/>
    </source>
</evidence>
<dbReference type="Gene3D" id="2.130.10.10">
    <property type="entry name" value="YVTN repeat-like/Quinoprotein amine dehydrogenase"/>
    <property type="match status" value="1"/>
</dbReference>
<gene>
    <name evidence="17" type="ORF">HOLleu_05568</name>
</gene>
<dbReference type="GO" id="GO:0005886">
    <property type="term" value="C:plasma membrane"/>
    <property type="evidence" value="ECO:0007669"/>
    <property type="project" value="UniProtKB-SubCell"/>
</dbReference>
<dbReference type="GO" id="GO:0002116">
    <property type="term" value="C:semaphorin receptor complex"/>
    <property type="evidence" value="ECO:0007669"/>
    <property type="project" value="TreeGrafter"/>
</dbReference>
<sequence>MEVLPINKMLSPSSLVTLTTVLLLHLPSSSNSYPTFEVPSSSSEISQELYNLVVEPTSGALFVGALNRLYKLPPDLDEESSIELETGPRPDNQECPVPPRKCDKVREDTDNVNKILVLDEDRLISCGSIYQGTCQVRSLDNLVMLANSTSQEIAPNTVNGTVVAFVTPSSTQGEKVLFVGTSKGLWQDFDGVPTVSSRELPRNLSQKNLLEIVKNEEGIGTKSKLLFPQEDSASSASEFNIEYIHGFSADHFSYFIANQPEKSEPIVVPENYTKIVQICQNERDYYSYIELPLNCKNPTTGEKYNLAQAAHVTQIGSSLDWTGFEDSEEVLFVTFSKARPNSMEPSEESAVCMYPIRQIKQMFFDRRIQCLEGETEKTEIMWWEPQDCPSRSKLLVDTMREQGTGYCHNIDFIWPMGGNDGYDADAIYMDSSGITTALTATHHKNYTVIFLGDSNGHLKKLRVQSESLASLYEDKTIDEGSPVAREGLKFSTDEEFLYVMTQRKITKVPVAECNQYTDCEQCLNVANGIGDPYCGWCSLQPSCTRRIESECTGAESTASLRWVQSHDGCPNITKVTPPNTPSTEVQEIVLDVQNLPIPEENGSLTYDCVFGEFTPREATVVYDTANEVSKVRCDTPEDVETNEASLEVELGLRSTTTGFIIVSQPFYFFECNRYNSCIDCVENDFNCSWCIFDNSCLQSTSTCTQEGMVSSRSNQGSTSSGQGFCPQISANNSEILIPAGVTRPITVKAANLPELKPTFSQYKCTLEYENVRLVVSADRIDAETLECKSKRYNYDNETQQLEVLLSVTWNNNFMIDNPGKVKAILYKCSVGRENCGQCLVAPSGFECGWCQENKECTINSQCIDSTRWLHGNVLCPEPVIDSFFPPAGHVEGGTVLTLRGRNLGRNSTYIKQILVDGVVCEVLEEDYVPVSQVKCETSVPANADRKAHHGPIKITISDGSVEYIGWSTEDFHFVYPKIADVIPREGPSSGGTLLTITGFDLHAGSNITADVTDYPCILKSNSSNMVTCETTPAPVGSTAFVGLTYDGHREEGFFKFTYREDPTLTGLSRKSSIRSGNLTLVVKGTNLNYVNRTAMVFRFGDKEFVENCTVDHGSSTTMKCRTPNVSSVSLILPYKVPKEDYGFILDGVKNFTSLGDHEDFQPFEIVSDPVYHNFGKVYPIRDSDRKNLEINGTNLTLAYEDGDVRVLIGNESCNNTYLTAELLRCDAPLKQPKALVGDGLPHVRVYHGSIVRDVGQVQYLEEELPFYIIIIAAVVAVIIILLFLLLCTVYRRNATKNERKVKHLIQERDKLELQVAMECKEAFAELQISMNSYGRDVGAIPFLSYQQYAIRTLFPDKLDHPVLSELTLPDEQALQIKTALKEFDQLINNRTFLLRFIQTLEEQNTFMVQDKTSVASLLMVILQSKMDYCTSIIKVLLGKLIEKHVESNRAKLLMRRNESVVEKMISNWLSFLLYQFLRESAGEPLFTLFYAIKQQVEKGPVDAITGEGRYGLSELKIIRQQIDYEQLTIYARGLDKNFDSVQVKVLDCDTISQVREKILDALYQTTPYSHRPPKEDLDLVWNCGVSGFRTLQDEDHSSSQDSEYKRLNTLRHYGIQDGDTLSLEPRQGYNPGAYTPTSGRYATISSTSSPSRVTSPMLGYENESGVKYWHLVKPSEMEEKGKGPGNRMMAEVYLPRLLTMKGTIQNFVDNLFETIFSVNHRGNTLPLAIKYLFDIFDDYAAHHGITDPDVVHSWKSNSLPLRFWVNLIKNPNLILDIYKSDTVDACLSIVGQCLMDACSYSDHRLTRDSPSSKLLYAKDIPNYKEWVNRYYRDIQAMPQVSDQDMNALLTEHSNAHQYDFHSYSALNKLYLGYAQKYRDEVILWALNEDEFAQNNNLEEKFANLEDLMNNDRMDHQQITEL</sequence>
<keyword evidence="5 15" id="KW-0732">Signal</keyword>
<protein>
    <submittedName>
        <fullName evidence="17">Plexin-A4</fullName>
    </submittedName>
</protein>
<dbReference type="SMART" id="SM00423">
    <property type="entry name" value="PSI"/>
    <property type="match status" value="3"/>
</dbReference>
<reference evidence="17" key="1">
    <citation type="submission" date="2021-10" db="EMBL/GenBank/DDBJ databases">
        <title>Tropical sea cucumber genome reveals ecological adaptation and Cuvierian tubules defense mechanism.</title>
        <authorList>
            <person name="Chen T."/>
        </authorList>
    </citation>
    <scope>NUCLEOTIDE SEQUENCE</scope>
    <source>
        <strain evidence="17">Nanhai2018</strain>
        <tissue evidence="17">Muscle</tissue>
    </source>
</reference>
<dbReference type="Proteomes" id="UP001152320">
    <property type="component" value="Chromosome 2"/>
</dbReference>
<dbReference type="FunFam" id="2.60.40.10:FF:000071">
    <property type="entry name" value="Plexin A2"/>
    <property type="match status" value="1"/>
</dbReference>
<dbReference type="PANTHER" id="PTHR22625">
    <property type="entry name" value="PLEXIN"/>
    <property type="match status" value="1"/>
</dbReference>